<dbReference type="EMBL" id="JTDY01009673">
    <property type="protein sequence ID" value="KOB63079.1"/>
    <property type="molecule type" value="Genomic_DNA"/>
</dbReference>
<dbReference type="STRING" id="104452.A0A0L7KJJ7"/>
<reference evidence="1 2" key="1">
    <citation type="journal article" date="2015" name="Genome Biol. Evol.">
        <title>The genome of winter moth (Operophtera brumata) provides a genomic perspective on sexual dimorphism and phenology.</title>
        <authorList>
            <person name="Derks M.F."/>
            <person name="Smit S."/>
            <person name="Salis L."/>
            <person name="Schijlen E."/>
            <person name="Bossers A."/>
            <person name="Mateman C."/>
            <person name="Pijl A.S."/>
            <person name="de Ridder D."/>
            <person name="Groenen M.A."/>
            <person name="Visser M.E."/>
            <person name="Megens H.J."/>
        </authorList>
    </citation>
    <scope>NUCLEOTIDE SEQUENCE [LARGE SCALE GENOMIC DNA]</scope>
    <source>
        <strain evidence="1">WM2013NL</strain>
        <tissue evidence="1">Head and thorax</tissue>
    </source>
</reference>
<protein>
    <submittedName>
        <fullName evidence="1">Uncharacterized protein</fullName>
    </submittedName>
</protein>
<evidence type="ECO:0000313" key="1">
    <source>
        <dbReference type="EMBL" id="KOB63079.1"/>
    </source>
</evidence>
<gene>
    <name evidence="1" type="ORF">OBRU01_24954</name>
</gene>
<proteinExistence type="predicted"/>
<feature type="non-terminal residue" evidence="1">
    <location>
        <position position="137"/>
    </location>
</feature>
<dbReference type="PANTHER" id="PTHR34717:SF1">
    <property type="entry name" value="EG:BACR7A4.20 PROTEIN"/>
    <property type="match status" value="1"/>
</dbReference>
<keyword evidence="2" id="KW-1185">Reference proteome</keyword>
<dbReference type="PANTHER" id="PTHR34717">
    <property type="entry name" value="EG:BACR7A4.20 PROTEIN"/>
    <property type="match status" value="1"/>
</dbReference>
<organism evidence="1 2">
    <name type="scientific">Operophtera brumata</name>
    <name type="common">Winter moth</name>
    <name type="synonym">Phalaena brumata</name>
    <dbReference type="NCBI Taxonomy" id="104452"/>
    <lineage>
        <taxon>Eukaryota</taxon>
        <taxon>Metazoa</taxon>
        <taxon>Ecdysozoa</taxon>
        <taxon>Arthropoda</taxon>
        <taxon>Hexapoda</taxon>
        <taxon>Insecta</taxon>
        <taxon>Pterygota</taxon>
        <taxon>Neoptera</taxon>
        <taxon>Endopterygota</taxon>
        <taxon>Lepidoptera</taxon>
        <taxon>Glossata</taxon>
        <taxon>Ditrysia</taxon>
        <taxon>Geometroidea</taxon>
        <taxon>Geometridae</taxon>
        <taxon>Larentiinae</taxon>
        <taxon>Operophtera</taxon>
    </lineage>
</organism>
<evidence type="ECO:0000313" key="2">
    <source>
        <dbReference type="Proteomes" id="UP000037510"/>
    </source>
</evidence>
<name>A0A0L7KJJ7_OPEBR</name>
<accession>A0A0L7KJJ7</accession>
<sequence>MYIKMAPHSLAKDMARENWFHQTHYEQMGSLKGAIKIDGREQLVKMPCVRDHSFGKYREWRNFHRYVLHFIFLENGDCMTVGAVVTIGYVCLQDEESFYIGKTREAKFYERWSNVEVNGVKGKACVEWQYNNIQTSN</sequence>
<comment type="caution">
    <text evidence="1">The sequence shown here is derived from an EMBL/GenBank/DDBJ whole genome shotgun (WGS) entry which is preliminary data.</text>
</comment>
<dbReference type="Proteomes" id="UP000037510">
    <property type="component" value="Unassembled WGS sequence"/>
</dbReference>
<dbReference type="AlphaFoldDB" id="A0A0L7KJJ7"/>